<dbReference type="PANTHER" id="PTHR43491">
    <property type="entry name" value="UDP-N-ACETYL-D-MANNOSAMINE DEHYDROGENASE"/>
    <property type="match status" value="1"/>
</dbReference>
<dbReference type="SUPFAM" id="SSF52413">
    <property type="entry name" value="UDP-glucose/GDP-mannose dehydrogenase C-terminal domain"/>
    <property type="match status" value="1"/>
</dbReference>
<dbReference type="Pfam" id="PF00984">
    <property type="entry name" value="UDPG_MGDP_dh"/>
    <property type="match status" value="1"/>
</dbReference>
<dbReference type="InterPro" id="IPR008927">
    <property type="entry name" value="6-PGluconate_DH-like_C_sf"/>
</dbReference>
<evidence type="ECO:0000256" key="2">
    <source>
        <dbReference type="ARBA" id="ARBA00012935"/>
    </source>
</evidence>
<dbReference type="InterPro" id="IPR017476">
    <property type="entry name" value="UDP-Glc/GDP-Man"/>
</dbReference>
<dbReference type="GO" id="GO:0089714">
    <property type="term" value="F:UDP-N-acetyl-D-mannosamine dehydrogenase activity"/>
    <property type="evidence" value="ECO:0007669"/>
    <property type="project" value="UniProtKB-EC"/>
</dbReference>
<evidence type="ECO:0000313" key="10">
    <source>
        <dbReference type="EMBL" id="UPV76859.1"/>
    </source>
</evidence>
<evidence type="ECO:0000259" key="9">
    <source>
        <dbReference type="SMART" id="SM00984"/>
    </source>
</evidence>
<evidence type="ECO:0000256" key="4">
    <source>
        <dbReference type="ARBA" id="ARBA00023002"/>
    </source>
</evidence>
<organism evidence="10 11">
    <name type="scientific">Halorussus limi</name>
    <dbReference type="NCBI Taxonomy" id="2938695"/>
    <lineage>
        <taxon>Archaea</taxon>
        <taxon>Methanobacteriati</taxon>
        <taxon>Methanobacteriota</taxon>
        <taxon>Stenosarchaea group</taxon>
        <taxon>Halobacteria</taxon>
        <taxon>Halobacteriales</taxon>
        <taxon>Haladaptataceae</taxon>
        <taxon>Halorussus</taxon>
    </lineage>
</organism>
<dbReference type="InterPro" id="IPR036291">
    <property type="entry name" value="NAD(P)-bd_dom_sf"/>
</dbReference>
<sequence length="428" mass="44512">MTSVCVHGLGYIGLPTAAVLADAGYEVVGYDVDEAVREIVRGGDSHVEEPELADLVAEVRESGALTVASEVPVADYHLVCVPTPFDAETREADLRYVRAAAEGVGEVLRAGDAVVLESTVPPGTTTGEFCETLAATSGLDSGADFSLAHCPETVLPGDMLAELRANDRLVGGVDDASAEAARALYDPVVEGEISVVPDPTTAEFAKLIQNTYRDVNVALANEVAKLADDYGVSSRAVIEAANDHPRVDLLRPGPGVGGHCLPVDPWFLGRDSDSLDLAARAREINDGMPSYVADRVARHLGSLDGRKVAVLGVAYKGNVDDTRGSPGLALADELRSRGADVTVQDPHVTGTVDDGVAADGGDPALELESLVGATRGADALVATAAHEEYGALAPGIVTDRMADEVVVDACDALDRERWRGVGATVETL</sequence>
<dbReference type="PANTHER" id="PTHR43491:SF2">
    <property type="entry name" value="UDP-N-ACETYL-D-MANNOSAMINE DEHYDROGENASE"/>
    <property type="match status" value="1"/>
</dbReference>
<dbReference type="GO" id="GO:0000271">
    <property type="term" value="P:polysaccharide biosynthetic process"/>
    <property type="evidence" value="ECO:0007669"/>
    <property type="project" value="InterPro"/>
</dbReference>
<evidence type="ECO:0000313" key="11">
    <source>
        <dbReference type="Proteomes" id="UP000830729"/>
    </source>
</evidence>
<name>A0A8U0I119_9EURY</name>
<dbReference type="PIRSF" id="PIRSF000124">
    <property type="entry name" value="UDPglc_GDPman_dh"/>
    <property type="match status" value="1"/>
</dbReference>
<reference evidence="10 11" key="1">
    <citation type="submission" date="2022-04" db="EMBL/GenBank/DDBJ databases">
        <title>Diverse halophilic archaea isolated from saline environments.</title>
        <authorList>
            <person name="Cui H.-L."/>
        </authorList>
    </citation>
    <scope>NUCLEOTIDE SEQUENCE [LARGE SCALE GENOMIC DNA]</scope>
    <source>
        <strain evidence="10 11">XZYJT49</strain>
        <plasmid evidence="10 11">unnamed2</plasmid>
    </source>
</reference>
<gene>
    <name evidence="10" type="ORF">M0R89_20540</name>
</gene>
<dbReference type="EC" id="1.1.1.336" evidence="2"/>
<evidence type="ECO:0000256" key="8">
    <source>
        <dbReference type="PIRNR" id="PIRNR000124"/>
    </source>
</evidence>
<feature type="domain" description="UDP-glucose/GDP-mannose dehydrogenase C-terminal" evidence="9">
    <location>
        <begin position="309"/>
        <end position="415"/>
    </location>
</feature>
<evidence type="ECO:0000256" key="6">
    <source>
        <dbReference type="ARBA" id="ARBA00030172"/>
    </source>
</evidence>
<dbReference type="KEGG" id="halx:M0R89_20540"/>
<protein>
    <recommendedName>
        <fullName evidence="3">UDP-N-acetyl-D-mannosamine dehydrogenase</fullName>
        <ecNumber evidence="2">1.1.1.336</ecNumber>
    </recommendedName>
    <alternativeName>
        <fullName evidence="6">UDP-ManNAc 6-dehydrogenase</fullName>
    </alternativeName>
</protein>
<dbReference type="EMBL" id="CP096661">
    <property type="protein sequence ID" value="UPV76859.1"/>
    <property type="molecule type" value="Genomic_DNA"/>
</dbReference>
<keyword evidence="4" id="KW-0560">Oxidoreductase</keyword>
<comment type="similarity">
    <text evidence="1 8">Belongs to the UDP-glucose/GDP-mannose dehydrogenase family.</text>
</comment>
<dbReference type="InterPro" id="IPR014026">
    <property type="entry name" value="UDP-Glc/GDP-Man_DH_dimer"/>
</dbReference>
<dbReference type="Gene3D" id="3.40.50.720">
    <property type="entry name" value="NAD(P)-binding Rossmann-like Domain"/>
    <property type="match status" value="2"/>
</dbReference>
<dbReference type="GO" id="GO:0016628">
    <property type="term" value="F:oxidoreductase activity, acting on the CH-CH group of donors, NAD or NADP as acceptor"/>
    <property type="evidence" value="ECO:0007669"/>
    <property type="project" value="InterPro"/>
</dbReference>
<evidence type="ECO:0000256" key="1">
    <source>
        <dbReference type="ARBA" id="ARBA00006601"/>
    </source>
</evidence>
<keyword evidence="10" id="KW-0614">Plasmid</keyword>
<dbReference type="InterPro" id="IPR001732">
    <property type="entry name" value="UDP-Glc/GDP-Man_DH_N"/>
</dbReference>
<evidence type="ECO:0000256" key="5">
    <source>
        <dbReference type="ARBA" id="ARBA00023027"/>
    </source>
</evidence>
<evidence type="ECO:0000256" key="3">
    <source>
        <dbReference type="ARBA" id="ARBA00016796"/>
    </source>
</evidence>
<evidence type="ECO:0000256" key="7">
    <source>
        <dbReference type="ARBA" id="ARBA00049130"/>
    </source>
</evidence>
<dbReference type="Proteomes" id="UP000830729">
    <property type="component" value="Plasmid unnamed2"/>
</dbReference>
<dbReference type="GeneID" id="72187641"/>
<dbReference type="SMART" id="SM00984">
    <property type="entry name" value="UDPG_MGDP_dh_C"/>
    <property type="match status" value="1"/>
</dbReference>
<dbReference type="RefSeq" id="WP_248652892.1">
    <property type="nucleotide sequence ID" value="NZ_CP096661.1"/>
</dbReference>
<dbReference type="AlphaFoldDB" id="A0A8U0I119"/>
<dbReference type="SUPFAM" id="SSF51735">
    <property type="entry name" value="NAD(P)-binding Rossmann-fold domains"/>
    <property type="match status" value="1"/>
</dbReference>
<geneLocation type="plasmid" evidence="10 11">
    <name>unnamed2</name>
</geneLocation>
<dbReference type="SUPFAM" id="SSF48179">
    <property type="entry name" value="6-phosphogluconate dehydrogenase C-terminal domain-like"/>
    <property type="match status" value="1"/>
</dbReference>
<keyword evidence="5" id="KW-0520">NAD</keyword>
<keyword evidence="11" id="KW-1185">Reference proteome</keyword>
<dbReference type="InterPro" id="IPR028359">
    <property type="entry name" value="UDP_ManNAc/GlcNAc_DH"/>
</dbReference>
<dbReference type="Pfam" id="PF03720">
    <property type="entry name" value="UDPG_MGDP_dh_C"/>
    <property type="match status" value="1"/>
</dbReference>
<dbReference type="Pfam" id="PF03721">
    <property type="entry name" value="UDPG_MGDP_dh_N"/>
    <property type="match status" value="1"/>
</dbReference>
<dbReference type="NCBIfam" id="TIGR03026">
    <property type="entry name" value="NDP-sugDHase"/>
    <property type="match status" value="1"/>
</dbReference>
<proteinExistence type="inferred from homology"/>
<dbReference type="GO" id="GO:0051287">
    <property type="term" value="F:NAD binding"/>
    <property type="evidence" value="ECO:0007669"/>
    <property type="project" value="InterPro"/>
</dbReference>
<dbReference type="InterPro" id="IPR014027">
    <property type="entry name" value="UDP-Glc/GDP-Man_DH_C"/>
</dbReference>
<dbReference type="PIRSF" id="PIRSF500136">
    <property type="entry name" value="UDP_ManNAc_DH"/>
    <property type="match status" value="1"/>
</dbReference>
<accession>A0A8U0I119</accession>
<comment type="catalytic activity">
    <reaction evidence="7">
        <text>UDP-N-acetyl-alpha-D-mannosamine + 2 NAD(+) + H2O = UDP-N-acetyl-alpha-D-mannosaminouronate + 2 NADH + 3 H(+)</text>
        <dbReference type="Rhea" id="RHEA:25780"/>
        <dbReference type="ChEBI" id="CHEBI:15377"/>
        <dbReference type="ChEBI" id="CHEBI:15378"/>
        <dbReference type="ChEBI" id="CHEBI:57540"/>
        <dbReference type="ChEBI" id="CHEBI:57945"/>
        <dbReference type="ChEBI" id="CHEBI:68623"/>
        <dbReference type="ChEBI" id="CHEBI:70731"/>
        <dbReference type="EC" id="1.1.1.336"/>
    </reaction>
</comment>
<dbReference type="InterPro" id="IPR036220">
    <property type="entry name" value="UDP-Glc/GDP-Man_DH_C_sf"/>
</dbReference>